<name>A0AAU8K5A4_9ACTN</name>
<dbReference type="RefSeq" id="WP_354644859.1">
    <property type="nucleotide sequence ID" value="NZ_CP159872.1"/>
</dbReference>
<reference evidence="3" key="1">
    <citation type="submission" date="2024-06" db="EMBL/GenBank/DDBJ databases">
        <title>The genome sequences of Kitasatospora sp. strain HUAS MG31.</title>
        <authorList>
            <person name="Mo P."/>
        </authorList>
    </citation>
    <scope>NUCLEOTIDE SEQUENCE</scope>
    <source>
        <strain evidence="3">HUAS MG31</strain>
    </source>
</reference>
<dbReference type="Gene3D" id="3.40.50.1820">
    <property type="entry name" value="alpha/beta hydrolase"/>
    <property type="match status" value="1"/>
</dbReference>
<dbReference type="EMBL" id="CP159872">
    <property type="protein sequence ID" value="XCM83919.1"/>
    <property type="molecule type" value="Genomic_DNA"/>
</dbReference>
<feature type="domain" description="AB hydrolase-1" evidence="2">
    <location>
        <begin position="2"/>
        <end position="273"/>
    </location>
</feature>
<dbReference type="InterPro" id="IPR000639">
    <property type="entry name" value="Epox_hydrolase-like"/>
</dbReference>
<dbReference type="InterPro" id="IPR029058">
    <property type="entry name" value="AB_hydrolase_fold"/>
</dbReference>
<dbReference type="InterPro" id="IPR000073">
    <property type="entry name" value="AB_hydrolase_1"/>
</dbReference>
<dbReference type="PANTHER" id="PTHR43329">
    <property type="entry name" value="EPOXIDE HYDROLASE"/>
    <property type="match status" value="1"/>
</dbReference>
<evidence type="ECO:0000259" key="2">
    <source>
        <dbReference type="Pfam" id="PF00561"/>
    </source>
</evidence>
<sequence>MHGFPESWYSWRHQLTALADAGYHAVAPDQRGYGGTGGPEAVDQYSILHLAGDALGLIPALDAGTAVVVGHDWGSPVAWHCALLRPDLVRGVVGLSVPPYQRSDRPTLTALRDHLGDAHYMVYFQQHGIPEAELGRDLPTTFRLLLAGRSALGPSGLPLLPEGGGFLDLFKERPQLPAWITEEDIAFFAAEFRAGGFTRPLHWYRNLDRNWELTAPWHRARIEPPALLIAGEKDMVVSTPAAREGIDGLRSFVPALDEVLWLPDCGHWTQQERPDEVNRALVRFLQRLAD</sequence>
<keyword evidence="1 3" id="KW-0378">Hydrolase</keyword>
<dbReference type="PRINTS" id="PR00412">
    <property type="entry name" value="EPOXHYDRLASE"/>
</dbReference>
<protein>
    <submittedName>
        <fullName evidence="3">Alpha/beta hydrolase</fullName>
    </submittedName>
</protein>
<dbReference type="KEGG" id="kcm:ABWK59_07910"/>
<dbReference type="Pfam" id="PF00561">
    <property type="entry name" value="Abhydrolase_1"/>
    <property type="match status" value="1"/>
</dbReference>
<evidence type="ECO:0000313" key="3">
    <source>
        <dbReference type="EMBL" id="XCM83919.1"/>
    </source>
</evidence>
<dbReference type="SUPFAM" id="SSF53474">
    <property type="entry name" value="alpha/beta-Hydrolases"/>
    <property type="match status" value="1"/>
</dbReference>
<dbReference type="GO" id="GO:0016787">
    <property type="term" value="F:hydrolase activity"/>
    <property type="evidence" value="ECO:0007669"/>
    <property type="project" value="UniProtKB-KW"/>
</dbReference>
<evidence type="ECO:0000256" key="1">
    <source>
        <dbReference type="ARBA" id="ARBA00022801"/>
    </source>
</evidence>
<proteinExistence type="predicted"/>
<dbReference type="AlphaFoldDB" id="A0AAU8K5A4"/>
<organism evidence="3">
    <name type="scientific">Kitasatospora camelliae</name>
    <dbReference type="NCBI Taxonomy" id="3156397"/>
    <lineage>
        <taxon>Bacteria</taxon>
        <taxon>Bacillati</taxon>
        <taxon>Actinomycetota</taxon>
        <taxon>Actinomycetes</taxon>
        <taxon>Kitasatosporales</taxon>
        <taxon>Streptomycetaceae</taxon>
        <taxon>Kitasatospora</taxon>
    </lineage>
</organism>
<accession>A0AAU8K5A4</accession>
<gene>
    <name evidence="3" type="ORF">ABWK59_07910</name>
</gene>